<feature type="domain" description="DUF7624" evidence="2">
    <location>
        <begin position="944"/>
        <end position="1081"/>
    </location>
</feature>
<organism evidence="3 4">
    <name type="scientific">Purpureocillium lilacinum</name>
    <name type="common">Paecilomyces lilacinus</name>
    <dbReference type="NCBI Taxonomy" id="33203"/>
    <lineage>
        <taxon>Eukaryota</taxon>
        <taxon>Fungi</taxon>
        <taxon>Dikarya</taxon>
        <taxon>Ascomycota</taxon>
        <taxon>Pezizomycotina</taxon>
        <taxon>Sordariomycetes</taxon>
        <taxon>Hypocreomycetidae</taxon>
        <taxon>Hypocreales</taxon>
        <taxon>Ophiocordycipitaceae</taxon>
        <taxon>Purpureocillium</taxon>
    </lineage>
</organism>
<name>A0ABR0C859_PURLI</name>
<keyword evidence="4" id="KW-1185">Reference proteome</keyword>
<feature type="region of interest" description="Disordered" evidence="1">
    <location>
        <begin position="437"/>
        <end position="456"/>
    </location>
</feature>
<dbReference type="InterPro" id="IPR056041">
    <property type="entry name" value="DUF7624"/>
</dbReference>
<feature type="compositionally biased region" description="Low complexity" evidence="1">
    <location>
        <begin position="584"/>
        <end position="598"/>
    </location>
</feature>
<dbReference type="Proteomes" id="UP001287286">
    <property type="component" value="Unassembled WGS sequence"/>
</dbReference>
<feature type="compositionally biased region" description="Basic and acidic residues" evidence="1">
    <location>
        <begin position="95"/>
        <end position="105"/>
    </location>
</feature>
<evidence type="ECO:0000313" key="4">
    <source>
        <dbReference type="Proteomes" id="UP001287286"/>
    </source>
</evidence>
<evidence type="ECO:0000313" key="3">
    <source>
        <dbReference type="EMBL" id="KAK4091923.1"/>
    </source>
</evidence>
<feature type="compositionally biased region" description="Basic and acidic residues" evidence="1">
    <location>
        <begin position="863"/>
        <end position="878"/>
    </location>
</feature>
<feature type="compositionally biased region" description="Polar residues" evidence="1">
    <location>
        <begin position="513"/>
        <end position="529"/>
    </location>
</feature>
<reference evidence="3 4" key="1">
    <citation type="journal article" date="2024" name="Microbiol. Resour. Announc.">
        <title>Genome annotations for the ascomycete fungi Trichoderma harzianum, Trichoderma aggressivum, and Purpureocillium lilacinum.</title>
        <authorList>
            <person name="Beijen E.P.W."/>
            <person name="Ohm R.A."/>
        </authorList>
    </citation>
    <scope>NUCLEOTIDE SEQUENCE [LARGE SCALE GENOMIC DNA]</scope>
    <source>
        <strain evidence="3 4">CBS 150709</strain>
    </source>
</reference>
<feature type="compositionally biased region" description="Low complexity" evidence="1">
    <location>
        <begin position="107"/>
        <end position="122"/>
    </location>
</feature>
<evidence type="ECO:0000259" key="2">
    <source>
        <dbReference type="Pfam" id="PF24616"/>
    </source>
</evidence>
<feature type="region of interest" description="Disordered" evidence="1">
    <location>
        <begin position="513"/>
        <end position="618"/>
    </location>
</feature>
<feature type="compositionally biased region" description="Low complexity" evidence="1">
    <location>
        <begin position="922"/>
        <end position="950"/>
    </location>
</feature>
<feature type="compositionally biased region" description="Low complexity" evidence="1">
    <location>
        <begin position="82"/>
        <end position="94"/>
    </location>
</feature>
<evidence type="ECO:0000256" key="1">
    <source>
        <dbReference type="SAM" id="MobiDB-lite"/>
    </source>
</evidence>
<feature type="compositionally biased region" description="Acidic residues" evidence="1">
    <location>
        <begin position="604"/>
        <end position="617"/>
    </location>
</feature>
<gene>
    <name evidence="3" type="ORF">Purlil1_3762</name>
</gene>
<accession>A0ABR0C859</accession>
<feature type="region of interest" description="Disordered" evidence="1">
    <location>
        <begin position="825"/>
        <end position="951"/>
    </location>
</feature>
<comment type="caution">
    <text evidence="3">The sequence shown here is derived from an EMBL/GenBank/DDBJ whole genome shotgun (WGS) entry which is preliminary data.</text>
</comment>
<dbReference type="Pfam" id="PF24616">
    <property type="entry name" value="DUF7624"/>
    <property type="match status" value="1"/>
</dbReference>
<feature type="region of interest" description="Disordered" evidence="1">
    <location>
        <begin position="82"/>
        <end position="139"/>
    </location>
</feature>
<sequence length="1081" mass="118888">MQPHALAVAVPSPSSTTAAELASDWLPSDRTISERTETAARARGVAQAMCSLLFRSSGRVRQVEADPRARCQSAFLQFAQGSSTSRDSQSTFSFRRVERRAERQRLRPAGRPAALRLSLAGRDGQPSGRSTGSSGLAAAEPLTSGLVNRRYARQSVRRPSSVRSASACIPAFCFVGWLLPAFHRPSGAVDAQAGTRAFLNIPTCFPLPAVGPGFSACSPLGRLTSDTVQAWKGSQELTTTAKAGVCEPTAAHTQGLVPSNHLGPSAWSSCCVSSLFNPRAAHPSPILLAVHPRPLGFFSPLLFRKPAARPGINLRSAIHPAGPSCRRIATYRNFKPYTARAVGCTRRSLFDLGATTSQRAIAAVDSGRVPVSKRRLITRRRPRHGARGPSAVIDRTLALSVHQGGRDVCIARGRRASRSHESRVIPTRRYGFVHAATNPSDIVGPSPVTSNGTETTEIEDDVSEEVQQAHTTDQDALRRSELLMLSTNLPEHLRQPTSEEAVSVIHAPESFASWTSTEPTAQASQPSERSSPRDNDNDPATLKETNRKSLPPPTRPPISTDVKPVRHSIDSAATPRAQDLQDMLSDSSRLRSSSTSSLEKIDEQTEAEGDDYEDDDYSGIPDIRPVDDEITALRSALQECWTLCNTLANLSSIHRTRVFNNSGTPDAHEKAWKSCWRLCQRLYENQDEDSGSMNVRMNLDLCRDFCQALFDIRQRKDETADSVLRVSFELNNHLYSAQDSRNLPEAFRERTLDFYITLCHRLMKQRGELAEETDHLLSACWSLAEMLFSLRQNRRDGRPPDEELLGSAVQACWDLCDIFRDGWTQIRPDRNTPRPSQTSFFPPQPSDQTGRESRQSNRSSLHSKRESVKSAHQEERPRKPPPVPETPVTEFEDTPVSPESRSPQMPNIMVLGTTSDNGRGGRWSSNASNMSSYSRSSNRTSSTATTTTATEDPNISRCKVLVVRAAMNLGFDRETITDPKTGAAVLQKFVQGLPTGSFGSLPGHAALLQQYKNAVLTDSFLPRNQALPAHGKRVTAQDMAKSVQAMSNSSSRYGYLRELFKFVFQFSVDEAEARRNVSIVV</sequence>
<proteinExistence type="predicted"/>
<protein>
    <recommendedName>
        <fullName evidence="2">DUF7624 domain-containing protein</fullName>
    </recommendedName>
</protein>
<dbReference type="EMBL" id="JAWRVI010000010">
    <property type="protein sequence ID" value="KAK4091923.1"/>
    <property type="molecule type" value="Genomic_DNA"/>
</dbReference>